<evidence type="ECO:0000313" key="2">
    <source>
        <dbReference type="Proteomes" id="UP000092993"/>
    </source>
</evidence>
<keyword evidence="2" id="KW-1185">Reference proteome</keyword>
<reference evidence="1 2" key="1">
    <citation type="submission" date="2016-03" db="EMBL/GenBank/DDBJ databases">
        <title>Whole genome sequencing of Grifola frondosa 9006-11.</title>
        <authorList>
            <person name="Min B."/>
            <person name="Park H."/>
            <person name="Kim J.-G."/>
            <person name="Cho H."/>
            <person name="Oh Y.-L."/>
            <person name="Kong W.-S."/>
            <person name="Choi I.-G."/>
        </authorList>
    </citation>
    <scope>NUCLEOTIDE SEQUENCE [LARGE SCALE GENOMIC DNA]</scope>
    <source>
        <strain evidence="1 2">9006-11</strain>
    </source>
</reference>
<organism evidence="1 2">
    <name type="scientific">Grifola frondosa</name>
    <name type="common">Maitake</name>
    <name type="synonym">Polyporus frondosus</name>
    <dbReference type="NCBI Taxonomy" id="5627"/>
    <lineage>
        <taxon>Eukaryota</taxon>
        <taxon>Fungi</taxon>
        <taxon>Dikarya</taxon>
        <taxon>Basidiomycota</taxon>
        <taxon>Agaricomycotina</taxon>
        <taxon>Agaricomycetes</taxon>
        <taxon>Polyporales</taxon>
        <taxon>Grifolaceae</taxon>
        <taxon>Grifola</taxon>
    </lineage>
</organism>
<dbReference type="OMA" id="WHVPNAT"/>
<dbReference type="AlphaFoldDB" id="A0A1C7MSC1"/>
<gene>
    <name evidence="1" type="ORF">A0H81_01326</name>
</gene>
<dbReference type="SUPFAM" id="SSF56112">
    <property type="entry name" value="Protein kinase-like (PK-like)"/>
    <property type="match status" value="1"/>
</dbReference>
<dbReference type="OrthoDB" id="3025100at2759"/>
<evidence type="ECO:0008006" key="3">
    <source>
        <dbReference type="Google" id="ProtNLM"/>
    </source>
</evidence>
<proteinExistence type="predicted"/>
<sequence length="303" mass="34655">MSTPVVPSLENTYKAGIALQLYLHPPPDRPVNEWCDYKENAPLMTDIVDRLNASITHRVPLPSTPADISITLDKRLVSSMRRIPHVWTARVQGSSTDTVYPPVIVAKIYDPVYVDSADAEYADPFALLDLTVSREVEAYRRLERLQGTKVPRFYGHFVAPLPTQRDRTVNVILLEYIRGRDLRDLVPPEATNTLCSEHKDAVIDASLRLYFDIYACGVVQRDMQPRNVIMRPPRRRDGRFCSTEGCPLRLEADREDVQAVMVDFEVVDFEEPDVRFSDRASQQDYIDAVKSEYLGKWLENTMP</sequence>
<accession>A0A1C7MSC1</accession>
<evidence type="ECO:0000313" key="1">
    <source>
        <dbReference type="EMBL" id="OBZ79753.1"/>
    </source>
</evidence>
<dbReference type="Proteomes" id="UP000092993">
    <property type="component" value="Unassembled WGS sequence"/>
</dbReference>
<comment type="caution">
    <text evidence="1">The sequence shown here is derived from an EMBL/GenBank/DDBJ whole genome shotgun (WGS) entry which is preliminary data.</text>
</comment>
<name>A0A1C7MSC1_GRIFR</name>
<protein>
    <recommendedName>
        <fullName evidence="3">Protein kinase domain-containing protein</fullName>
    </recommendedName>
</protein>
<dbReference type="EMBL" id="LUGG01000001">
    <property type="protein sequence ID" value="OBZ79753.1"/>
    <property type="molecule type" value="Genomic_DNA"/>
</dbReference>
<dbReference type="InterPro" id="IPR011009">
    <property type="entry name" value="Kinase-like_dom_sf"/>
</dbReference>